<dbReference type="Proteomes" id="UP000284375">
    <property type="component" value="Unassembled WGS sequence"/>
</dbReference>
<dbReference type="STRING" id="252740.A0A423VNX5"/>
<feature type="region of interest" description="Disordered" evidence="1">
    <location>
        <begin position="241"/>
        <end position="343"/>
    </location>
</feature>
<comment type="caution">
    <text evidence="2">The sequence shown here is derived from an EMBL/GenBank/DDBJ whole genome shotgun (WGS) entry which is preliminary data.</text>
</comment>
<name>A0A423VNX5_CYTCH</name>
<feature type="compositionally biased region" description="Low complexity" evidence="1">
    <location>
        <begin position="413"/>
        <end position="430"/>
    </location>
</feature>
<accession>A0A423VNX5</accession>
<feature type="region of interest" description="Disordered" evidence="1">
    <location>
        <begin position="24"/>
        <end position="54"/>
    </location>
</feature>
<dbReference type="EMBL" id="LJZO01000036">
    <property type="protein sequence ID" value="ROV92725.1"/>
    <property type="molecule type" value="Genomic_DNA"/>
</dbReference>
<reference evidence="2 3" key="1">
    <citation type="submission" date="2015-09" db="EMBL/GenBank/DDBJ databases">
        <title>Host preference determinants of Valsa canker pathogens revealed by comparative genomics.</title>
        <authorList>
            <person name="Yin Z."/>
            <person name="Huang L."/>
        </authorList>
    </citation>
    <scope>NUCLEOTIDE SEQUENCE [LARGE SCALE GENOMIC DNA]</scope>
    <source>
        <strain evidence="2 3">YSFL</strain>
    </source>
</reference>
<protein>
    <submittedName>
        <fullName evidence="2">Uncharacterized protein</fullName>
    </submittedName>
</protein>
<sequence>MFNAIIDRATGLLGQARGNVAGFPAAPAAQPPAASQRVDAHTQTKKTGGYGTSSAEQAIQAQLLAEATPVSASAPAGAPVWTTGTFTDGAQPAAPGTQQEAAAAAATPGSQPTPPFSSPMAGRSQPPQPPSRRGRARTQRPQQQLRKPAAALYQELSARWRAANPRTQSPSRPNPFSPEGVKNVAAGTTGTNAGVGIQNPLPLPGGHHRQGLTRAELGIPEGAQPRPREEIKSWIQEFFDTRRQQETAATAGGSTGRAPGTPGSRPARLTTPQRPARTAAPTRRNPPVIPGDRPTRQGGVRPMPPPPVATSASSAFPTPVIPTPAQTAAPTIGRRAAANPQVAPRTAPAVSAFPTPVIATPPPAQTSVPVAASPAAGRPATGNTRQLEVQAPWRGPIAGTPLFAPRITPATRGAQQGASASTTAQATTAAPGRRSLRSFWPSQQPRTAPVSTPAATPSRRGAQQLGSQQGRSSSSQARGQPGQQRGWRSRDDLFEPAALDKAGIVAPDSSERPPAPLPTAPSGIDYGTRGDGQSPGSILRKRLADMAQTAGGSDPKRVRWA</sequence>
<keyword evidence="3" id="KW-1185">Reference proteome</keyword>
<feature type="region of interest" description="Disordered" evidence="1">
    <location>
        <begin position="364"/>
        <end position="539"/>
    </location>
</feature>
<feature type="compositionally biased region" description="Low complexity" evidence="1">
    <location>
        <begin position="247"/>
        <end position="286"/>
    </location>
</feature>
<evidence type="ECO:0000256" key="1">
    <source>
        <dbReference type="SAM" id="MobiDB-lite"/>
    </source>
</evidence>
<feature type="compositionally biased region" description="Low complexity" evidence="1">
    <location>
        <begin position="309"/>
        <end position="318"/>
    </location>
</feature>
<feature type="compositionally biased region" description="Low complexity" evidence="1">
    <location>
        <begin position="183"/>
        <end position="196"/>
    </location>
</feature>
<feature type="region of interest" description="Disordered" evidence="1">
    <location>
        <begin position="74"/>
        <end position="148"/>
    </location>
</feature>
<feature type="compositionally biased region" description="Low complexity" evidence="1">
    <location>
        <begin position="458"/>
        <end position="486"/>
    </location>
</feature>
<feature type="compositionally biased region" description="Low complexity" evidence="1">
    <location>
        <begin position="24"/>
        <end position="34"/>
    </location>
</feature>
<evidence type="ECO:0000313" key="3">
    <source>
        <dbReference type="Proteomes" id="UP000284375"/>
    </source>
</evidence>
<dbReference type="AlphaFoldDB" id="A0A423VNX5"/>
<evidence type="ECO:0000313" key="2">
    <source>
        <dbReference type="EMBL" id="ROV92725.1"/>
    </source>
</evidence>
<organism evidence="2 3">
    <name type="scientific">Cytospora chrysosperma</name>
    <name type="common">Cytospora canker fungus</name>
    <name type="synonym">Sphaeria chrysosperma</name>
    <dbReference type="NCBI Taxonomy" id="252740"/>
    <lineage>
        <taxon>Eukaryota</taxon>
        <taxon>Fungi</taxon>
        <taxon>Dikarya</taxon>
        <taxon>Ascomycota</taxon>
        <taxon>Pezizomycotina</taxon>
        <taxon>Sordariomycetes</taxon>
        <taxon>Sordariomycetidae</taxon>
        <taxon>Diaporthales</taxon>
        <taxon>Cytosporaceae</taxon>
        <taxon>Cytospora</taxon>
    </lineage>
</organism>
<feature type="compositionally biased region" description="Low complexity" evidence="1">
    <location>
        <begin position="89"/>
        <end position="110"/>
    </location>
</feature>
<dbReference type="OrthoDB" id="10683797at2759"/>
<proteinExistence type="predicted"/>
<gene>
    <name evidence="2" type="ORF">VSDG_06528</name>
</gene>
<feature type="region of interest" description="Disordered" evidence="1">
    <location>
        <begin position="162"/>
        <end position="229"/>
    </location>
</feature>
<feature type="compositionally biased region" description="Polar residues" evidence="1">
    <location>
        <begin position="440"/>
        <end position="455"/>
    </location>
</feature>